<accession>A0A8C8DF87</accession>
<dbReference type="GO" id="GO:0006955">
    <property type="term" value="P:immune response"/>
    <property type="evidence" value="ECO:0007669"/>
    <property type="project" value="TreeGrafter"/>
</dbReference>
<reference evidence="4" key="1">
    <citation type="submission" date="2025-08" db="UniProtKB">
        <authorList>
            <consortium name="Ensembl"/>
        </authorList>
    </citation>
    <scope>IDENTIFICATION</scope>
</reference>
<dbReference type="InterPro" id="IPR050208">
    <property type="entry name" value="MHC_class-I_related"/>
</dbReference>
<dbReference type="InterPro" id="IPR011162">
    <property type="entry name" value="MHC_I/II-like_Ag-recog"/>
</dbReference>
<dbReference type="AlphaFoldDB" id="A0A8C8DF87"/>
<evidence type="ECO:0000256" key="2">
    <source>
        <dbReference type="RuleBase" id="RU004439"/>
    </source>
</evidence>
<dbReference type="InterPro" id="IPR011161">
    <property type="entry name" value="MHC_I-like_Ag-recog"/>
</dbReference>
<evidence type="ECO:0000256" key="1">
    <source>
        <dbReference type="ARBA" id="ARBA00023180"/>
    </source>
</evidence>
<dbReference type="GO" id="GO:0005615">
    <property type="term" value="C:extracellular space"/>
    <property type="evidence" value="ECO:0007669"/>
    <property type="project" value="TreeGrafter"/>
</dbReference>
<dbReference type="Ensembl" id="ENSOSIT00000003191.1">
    <property type="protein sequence ID" value="ENSOSIP00000002970.1"/>
    <property type="gene ID" value="ENSOSIG00000001908.1"/>
</dbReference>
<reference evidence="4" key="2">
    <citation type="submission" date="2025-09" db="UniProtKB">
        <authorList>
            <consortium name="Ensembl"/>
        </authorList>
    </citation>
    <scope>IDENTIFICATION</scope>
</reference>
<evidence type="ECO:0000313" key="5">
    <source>
        <dbReference type="Proteomes" id="UP000694383"/>
    </source>
</evidence>
<dbReference type="PRINTS" id="PR01638">
    <property type="entry name" value="MHCCLASSI"/>
</dbReference>
<keyword evidence="5" id="KW-1185">Reference proteome</keyword>
<dbReference type="GeneTree" id="ENSGT01120000271828"/>
<comment type="similarity">
    <text evidence="2">Belongs to the MHC class I family.</text>
</comment>
<protein>
    <recommendedName>
        <fullName evidence="3">MHC class I-like antigen recognition-like domain-containing protein</fullName>
    </recommendedName>
</protein>
<proteinExistence type="inferred from homology"/>
<feature type="domain" description="MHC class I-like antigen recognition-like" evidence="3">
    <location>
        <begin position="13"/>
        <end position="182"/>
    </location>
</feature>
<dbReference type="Gene3D" id="3.30.500.10">
    <property type="entry name" value="MHC class I-like antigen recognition-like"/>
    <property type="match status" value="1"/>
</dbReference>
<dbReference type="PANTHER" id="PTHR16675:SF237">
    <property type="entry name" value="MHC CLASS I ANTIGEN TRANSCRIPT VARIANT 1-RELATED"/>
    <property type="match status" value="1"/>
</dbReference>
<evidence type="ECO:0000259" key="3">
    <source>
        <dbReference type="Pfam" id="PF00129"/>
    </source>
</evidence>
<keyword evidence="1" id="KW-0325">Glycoprotein</keyword>
<dbReference type="PANTHER" id="PTHR16675">
    <property type="entry name" value="MHC CLASS I-RELATED"/>
    <property type="match status" value="1"/>
</dbReference>
<organism evidence="4 5">
    <name type="scientific">Oryzias sinensis</name>
    <name type="common">Chinese medaka</name>
    <dbReference type="NCBI Taxonomy" id="183150"/>
    <lineage>
        <taxon>Eukaryota</taxon>
        <taxon>Metazoa</taxon>
        <taxon>Chordata</taxon>
        <taxon>Craniata</taxon>
        <taxon>Vertebrata</taxon>
        <taxon>Euteleostomi</taxon>
        <taxon>Actinopterygii</taxon>
        <taxon>Neopterygii</taxon>
        <taxon>Teleostei</taxon>
        <taxon>Neoteleostei</taxon>
        <taxon>Acanthomorphata</taxon>
        <taxon>Ovalentaria</taxon>
        <taxon>Atherinomorphae</taxon>
        <taxon>Beloniformes</taxon>
        <taxon>Adrianichthyidae</taxon>
        <taxon>Oryziinae</taxon>
        <taxon>Oryzias</taxon>
    </lineage>
</organism>
<name>A0A8C8DF87_9TELE</name>
<dbReference type="SUPFAM" id="SSF54452">
    <property type="entry name" value="MHC antigen-recognition domain"/>
    <property type="match status" value="1"/>
</dbReference>
<dbReference type="Pfam" id="PF00129">
    <property type="entry name" value="MHC_I"/>
    <property type="match status" value="1"/>
</dbReference>
<dbReference type="InterPro" id="IPR037055">
    <property type="entry name" value="MHC_I-like_Ag-recog_sf"/>
</dbReference>
<dbReference type="InterPro" id="IPR001039">
    <property type="entry name" value="MHC_I_a_a1/a2"/>
</dbReference>
<sequence>MDQTLKTIFFSVKHSLKYFLTDTSGTTNFPKFVGVVMMDEVPIGYCDSHIKRAEAKQDWIRKLFKLDPKFRDWYSEKCLYNHQLFEANINVVKQRLNQTEGSLILQSMTGCEWDDESGEVKGFDQYGYDGEDFISLDLQAETWITPKAQAIVIKHLWDEDKGRIKRNKDIYMSMCPEHLKKCMYFRTFFGQRTGRVNNTN</sequence>
<dbReference type="GO" id="GO:0009897">
    <property type="term" value="C:external side of plasma membrane"/>
    <property type="evidence" value="ECO:0007669"/>
    <property type="project" value="TreeGrafter"/>
</dbReference>
<dbReference type="Proteomes" id="UP000694383">
    <property type="component" value="Unplaced"/>
</dbReference>
<evidence type="ECO:0000313" key="4">
    <source>
        <dbReference type="Ensembl" id="ENSOSIP00000002970.1"/>
    </source>
</evidence>